<dbReference type="EMBL" id="HBUF01001024">
    <property type="protein sequence ID" value="CAG6605842.1"/>
    <property type="molecule type" value="Transcribed_RNA"/>
</dbReference>
<dbReference type="EMBL" id="HBUF01521148">
    <property type="protein sequence ID" value="CAG6748925.1"/>
    <property type="molecule type" value="Transcribed_RNA"/>
</dbReference>
<name>A0A8D8WF76_9HEMI</name>
<evidence type="ECO:0000313" key="1">
    <source>
        <dbReference type="EMBL" id="CAG6658033.1"/>
    </source>
</evidence>
<accession>A0A8D8WF76</accession>
<dbReference type="EMBL" id="HBUF01366543">
    <property type="protein sequence ID" value="CAG6723879.1"/>
    <property type="molecule type" value="Transcribed_RNA"/>
</dbReference>
<dbReference type="EMBL" id="HBUF01521147">
    <property type="protein sequence ID" value="CAG6748923.1"/>
    <property type="molecule type" value="Transcribed_RNA"/>
</dbReference>
<dbReference type="AlphaFoldDB" id="A0A8D8WF76"/>
<dbReference type="EMBL" id="HBUF01366542">
    <property type="protein sequence ID" value="CAG6723877.1"/>
    <property type="molecule type" value="Transcribed_RNA"/>
</dbReference>
<protein>
    <submittedName>
        <fullName evidence="1">Uncharacterized protein</fullName>
    </submittedName>
</protein>
<organism evidence="1">
    <name type="scientific">Cacopsylla melanoneura</name>
    <dbReference type="NCBI Taxonomy" id="428564"/>
    <lineage>
        <taxon>Eukaryota</taxon>
        <taxon>Metazoa</taxon>
        <taxon>Ecdysozoa</taxon>
        <taxon>Arthropoda</taxon>
        <taxon>Hexapoda</taxon>
        <taxon>Insecta</taxon>
        <taxon>Pterygota</taxon>
        <taxon>Neoptera</taxon>
        <taxon>Paraneoptera</taxon>
        <taxon>Hemiptera</taxon>
        <taxon>Sternorrhyncha</taxon>
        <taxon>Psylloidea</taxon>
        <taxon>Psyllidae</taxon>
        <taxon>Psyllinae</taxon>
        <taxon>Cacopsylla</taxon>
    </lineage>
</organism>
<dbReference type="EMBL" id="HBUF01366541">
    <property type="protein sequence ID" value="CAG6723875.1"/>
    <property type="molecule type" value="Transcribed_RNA"/>
</dbReference>
<reference evidence="1" key="1">
    <citation type="submission" date="2021-05" db="EMBL/GenBank/DDBJ databases">
        <authorList>
            <person name="Alioto T."/>
            <person name="Alioto T."/>
            <person name="Gomez Garrido J."/>
        </authorList>
    </citation>
    <scope>NUCLEOTIDE SEQUENCE</scope>
</reference>
<dbReference type="EMBL" id="HBUF01190448">
    <property type="protein sequence ID" value="CAG6658035.1"/>
    <property type="molecule type" value="Transcribed_RNA"/>
</dbReference>
<dbReference type="EMBL" id="HBUF01001025">
    <property type="protein sequence ID" value="CAG6605844.1"/>
    <property type="molecule type" value="Transcribed_RNA"/>
</dbReference>
<dbReference type="EMBL" id="HBUF01521149">
    <property type="protein sequence ID" value="CAG6748927.1"/>
    <property type="molecule type" value="Transcribed_RNA"/>
</dbReference>
<dbReference type="EMBL" id="HBUF01001026">
    <property type="protein sequence ID" value="CAG6605846.1"/>
    <property type="molecule type" value="Transcribed_RNA"/>
</dbReference>
<proteinExistence type="predicted"/>
<sequence length="105" mass="12054">MKEKDATCVMFVDQISLPSIICQITKESTILNPRKYTNVRNVIASFLQDLLSVTTSIKFMKRRVGSVPLVAKYWQHMIGIIYESMRKNRNTFVKLVGKDSTVLNI</sequence>
<dbReference type="EMBL" id="HBUF01190446">
    <property type="protein sequence ID" value="CAG6658031.1"/>
    <property type="molecule type" value="Transcribed_RNA"/>
</dbReference>
<dbReference type="EMBL" id="HBUF01001027">
    <property type="protein sequence ID" value="CAG6605848.1"/>
    <property type="molecule type" value="Transcribed_RNA"/>
</dbReference>
<dbReference type="EMBL" id="HBUF01190447">
    <property type="protein sequence ID" value="CAG6658033.1"/>
    <property type="molecule type" value="Transcribed_RNA"/>
</dbReference>